<dbReference type="Pfam" id="PF09317">
    <property type="entry name" value="ACDH_C"/>
    <property type="match status" value="1"/>
</dbReference>
<evidence type="ECO:0000259" key="1">
    <source>
        <dbReference type="Pfam" id="PF09317"/>
    </source>
</evidence>
<protein>
    <recommendedName>
        <fullName evidence="1">Acyl-CoA dehydrogenase C-terminal bacterial-type domain-containing protein</fullName>
    </recommendedName>
</protein>
<gene>
    <name evidence="2" type="ORF">SELO1098_LOCUS26106</name>
</gene>
<dbReference type="InterPro" id="IPR015396">
    <property type="entry name" value="FadE_C"/>
</dbReference>
<organism evidence="2">
    <name type="scientific">Spumella elongata</name>
    <dbReference type="NCBI Taxonomy" id="89044"/>
    <lineage>
        <taxon>Eukaryota</taxon>
        <taxon>Sar</taxon>
        <taxon>Stramenopiles</taxon>
        <taxon>Ochrophyta</taxon>
        <taxon>Chrysophyceae</taxon>
        <taxon>Chromulinales</taxon>
        <taxon>Chromulinaceae</taxon>
        <taxon>Spumella</taxon>
    </lineage>
</organism>
<evidence type="ECO:0000313" key="2">
    <source>
        <dbReference type="EMBL" id="CAE0297252.1"/>
    </source>
</evidence>
<dbReference type="GO" id="GO:0003995">
    <property type="term" value="F:acyl-CoA dehydrogenase activity"/>
    <property type="evidence" value="ECO:0007669"/>
    <property type="project" value="InterPro"/>
</dbReference>
<accession>A0A7S3HJJ6</accession>
<dbReference type="EMBL" id="HBIC01051027">
    <property type="protein sequence ID" value="CAE0297252.1"/>
    <property type="molecule type" value="Transcribed_RNA"/>
</dbReference>
<proteinExistence type="predicted"/>
<sequence length="339" mass="36973">MDIVGGAGICRGPNNLIGNGYMSLPIAITVEGANILTRSMITFGQGLNRAHPHLINIVNTIEKGDDVKGFTKEVSGFMGHLFTNIGRSLTRAVFRPRSKTDLAAYYEGQLSRLAANFAVSADLALVLGGRLKFEEMLSGRFADAFGTLYLGYASLWYYQQNKHVEGIEALFELSMENLLKQNQDALIGNSKNFPVPGIGPIMRAISFPFGQPYQGSDDAMTKKASDLITRPSGIRELLSQGVFISKDPTDRMRMLNDILPQSIAADKLVSAAKKAKRALTPEEQKQVDHVTAVVNQIVQVDAFDKLGSERYESEDYVRPALRHTKFAAPISVSAATGTA</sequence>
<reference evidence="2" key="1">
    <citation type="submission" date="2021-01" db="EMBL/GenBank/DDBJ databases">
        <authorList>
            <person name="Corre E."/>
            <person name="Pelletier E."/>
            <person name="Niang G."/>
            <person name="Scheremetjew M."/>
            <person name="Finn R."/>
            <person name="Kale V."/>
            <person name="Holt S."/>
            <person name="Cochrane G."/>
            <person name="Meng A."/>
            <person name="Brown T."/>
            <person name="Cohen L."/>
        </authorList>
    </citation>
    <scope>NUCLEOTIDE SEQUENCE</scope>
    <source>
        <strain evidence="2">CCAP 955/1</strain>
    </source>
</reference>
<feature type="domain" description="Acyl-CoA dehydrogenase C-terminal bacterial-type" evidence="1">
    <location>
        <begin position="49"/>
        <end position="298"/>
    </location>
</feature>
<name>A0A7S3HJJ6_9STRA</name>
<dbReference type="AlphaFoldDB" id="A0A7S3HJJ6"/>
<dbReference type="GO" id="GO:0033539">
    <property type="term" value="P:fatty acid beta-oxidation using acyl-CoA dehydrogenase"/>
    <property type="evidence" value="ECO:0007669"/>
    <property type="project" value="InterPro"/>
</dbReference>